<comment type="caution">
    <text evidence="5">The sequence shown here is derived from an EMBL/GenBank/DDBJ whole genome shotgun (WGS) entry which is preliminary data.</text>
</comment>
<dbReference type="AlphaFoldDB" id="A0A1G2CKL8"/>
<proteinExistence type="inferred from homology"/>
<dbReference type="NCBIfam" id="NF004363">
    <property type="entry name" value="PRK05738.2-4"/>
    <property type="match status" value="1"/>
</dbReference>
<reference evidence="5 6" key="1">
    <citation type="journal article" date="2016" name="Nat. Commun.">
        <title>Thousands of microbial genomes shed light on interconnected biogeochemical processes in an aquifer system.</title>
        <authorList>
            <person name="Anantharaman K."/>
            <person name="Brown C.T."/>
            <person name="Hug L.A."/>
            <person name="Sharon I."/>
            <person name="Castelle C.J."/>
            <person name="Probst A.J."/>
            <person name="Thomas B.C."/>
            <person name="Singh A."/>
            <person name="Wilkins M.J."/>
            <person name="Karaoz U."/>
            <person name="Brodie E.L."/>
            <person name="Williams K.H."/>
            <person name="Hubbard S.S."/>
            <person name="Banfield J.F."/>
        </authorList>
    </citation>
    <scope>NUCLEOTIDE SEQUENCE [LARGE SCALE GENOMIC DNA]</scope>
</reference>
<protein>
    <recommendedName>
        <fullName evidence="4">Large ribosomal subunit protein uL23</fullName>
    </recommendedName>
</protein>
<keyword evidence="4" id="KW-0699">rRNA-binding</keyword>
<evidence type="ECO:0000256" key="4">
    <source>
        <dbReference type="HAMAP-Rule" id="MF_01369"/>
    </source>
</evidence>
<dbReference type="InterPro" id="IPR013025">
    <property type="entry name" value="Ribosomal_uL23-like"/>
</dbReference>
<evidence type="ECO:0000313" key="5">
    <source>
        <dbReference type="EMBL" id="OGZ01899.1"/>
    </source>
</evidence>
<dbReference type="Pfam" id="PF00276">
    <property type="entry name" value="Ribosomal_L23"/>
    <property type="match status" value="1"/>
</dbReference>
<keyword evidence="2 4" id="KW-0689">Ribosomal protein</keyword>
<dbReference type="GO" id="GO:0019843">
    <property type="term" value="F:rRNA binding"/>
    <property type="evidence" value="ECO:0007669"/>
    <property type="project" value="UniProtKB-UniRule"/>
</dbReference>
<name>A0A1G2CKL8_9BACT</name>
<dbReference type="InterPro" id="IPR012677">
    <property type="entry name" value="Nucleotide-bd_a/b_plait_sf"/>
</dbReference>
<comment type="similarity">
    <text evidence="1 4">Belongs to the universal ribosomal protein uL23 family.</text>
</comment>
<organism evidence="5 6">
    <name type="scientific">Candidatus Liptonbacteria bacterium RIFCSPLOWO2_01_FULL_53_13</name>
    <dbReference type="NCBI Taxonomy" id="1798651"/>
    <lineage>
        <taxon>Bacteria</taxon>
        <taxon>Candidatus Liptoniibacteriota</taxon>
    </lineage>
</organism>
<evidence type="ECO:0000313" key="6">
    <source>
        <dbReference type="Proteomes" id="UP000178348"/>
    </source>
</evidence>
<keyword evidence="3 4" id="KW-0687">Ribonucleoprotein</keyword>
<comment type="subunit">
    <text evidence="4">Part of the 50S ribosomal subunit. Contacts protein L29, and trigger factor when it is bound to the ribosome.</text>
</comment>
<dbReference type="GO" id="GO:1990904">
    <property type="term" value="C:ribonucleoprotein complex"/>
    <property type="evidence" value="ECO:0007669"/>
    <property type="project" value="UniProtKB-KW"/>
</dbReference>
<keyword evidence="4" id="KW-0694">RNA-binding</keyword>
<accession>A0A1G2CKL8</accession>
<dbReference type="GO" id="GO:0005840">
    <property type="term" value="C:ribosome"/>
    <property type="evidence" value="ECO:0007669"/>
    <property type="project" value="UniProtKB-KW"/>
</dbReference>
<evidence type="ECO:0000256" key="2">
    <source>
        <dbReference type="ARBA" id="ARBA00022980"/>
    </source>
</evidence>
<sequence length="92" mass="10486">MTHVSLIEKFLVTEKSTALNDLRKYVFAVKQEATKNEIKKAVKELYHVDAVSVNMLVRKGKVKRFRNIKNVRSGMKKAIVTLAEGQKIDVGR</sequence>
<dbReference type="Proteomes" id="UP000178348">
    <property type="component" value="Unassembled WGS sequence"/>
</dbReference>
<dbReference type="HAMAP" id="MF_01369_B">
    <property type="entry name" value="Ribosomal_uL23_B"/>
    <property type="match status" value="1"/>
</dbReference>
<gene>
    <name evidence="4" type="primary">rplW</name>
    <name evidence="5" type="ORF">A2946_02580</name>
</gene>
<dbReference type="GO" id="GO:0006412">
    <property type="term" value="P:translation"/>
    <property type="evidence" value="ECO:0007669"/>
    <property type="project" value="UniProtKB-UniRule"/>
</dbReference>
<dbReference type="PANTHER" id="PTHR11620">
    <property type="entry name" value="60S RIBOSOMAL PROTEIN L23A"/>
    <property type="match status" value="1"/>
</dbReference>
<dbReference type="GO" id="GO:0003735">
    <property type="term" value="F:structural constituent of ribosome"/>
    <property type="evidence" value="ECO:0007669"/>
    <property type="project" value="InterPro"/>
</dbReference>
<comment type="function">
    <text evidence="4">One of the early assembly proteins it binds 23S rRNA. One of the proteins that surrounds the polypeptide exit tunnel on the outside of the ribosome. Forms the main docking site for trigger factor binding to the ribosome.</text>
</comment>
<dbReference type="InterPro" id="IPR012678">
    <property type="entry name" value="Ribosomal_uL23/eL15/eS24_sf"/>
</dbReference>
<dbReference type="EMBL" id="MHLB01000028">
    <property type="protein sequence ID" value="OGZ01899.1"/>
    <property type="molecule type" value="Genomic_DNA"/>
</dbReference>
<dbReference type="Gene3D" id="3.30.70.330">
    <property type="match status" value="1"/>
</dbReference>
<evidence type="ECO:0000256" key="3">
    <source>
        <dbReference type="ARBA" id="ARBA00023274"/>
    </source>
</evidence>
<evidence type="ECO:0000256" key="1">
    <source>
        <dbReference type="ARBA" id="ARBA00006700"/>
    </source>
</evidence>
<dbReference type="SUPFAM" id="SSF54189">
    <property type="entry name" value="Ribosomal proteins S24e, L23 and L15e"/>
    <property type="match status" value="1"/>
</dbReference>